<dbReference type="eggNOG" id="ENOG502TF63">
    <property type="taxonomic scope" value="Eukaryota"/>
</dbReference>
<protein>
    <recommendedName>
        <fullName evidence="7">Protein sleepless</fullName>
    </recommendedName>
</protein>
<evidence type="ECO:0000256" key="3">
    <source>
        <dbReference type="SAM" id="SignalP"/>
    </source>
</evidence>
<name>G0PD11_CAEBE</name>
<sequence length="127" mass="13983">MRFLVVFVSLIAVASALNCYICNSLNQPECVTDFQKFNKICPVKSFGGQKAVKPVGCRVTRQYVNEESSIVRECAYSGEDVDRKSNKGSLGVSRVYSQCSEPICNSTGSSFHFFTAAVLIALYKLFA</sequence>
<evidence type="ECO:0000256" key="2">
    <source>
        <dbReference type="ARBA" id="ARBA00023180"/>
    </source>
</evidence>
<dbReference type="FunCoup" id="G0PD11">
    <property type="interactions" value="64"/>
</dbReference>
<dbReference type="GO" id="GO:0030431">
    <property type="term" value="P:sleep"/>
    <property type="evidence" value="ECO:0007669"/>
    <property type="project" value="InterPro"/>
</dbReference>
<dbReference type="PANTHER" id="PTHR33562:SF6">
    <property type="entry name" value="PROTEIN QUIVER"/>
    <property type="match status" value="1"/>
</dbReference>
<accession>G0PD11</accession>
<reference evidence="5" key="3">
    <citation type="submission" date="2011-07" db="EMBL/GenBank/DDBJ databases">
        <authorList>
            <consortium name="WormBase Consortium"/>
        </authorList>
    </citation>
    <scope>NUCLEOTIDE SEQUENCE [LARGE SCALE GENOMIC DNA]</scope>
    <source>
        <strain evidence="5">PB2801</strain>
    </source>
</reference>
<evidence type="ECO:0000313" key="5">
    <source>
        <dbReference type="EMBL" id="EGT51475.1"/>
    </source>
</evidence>
<dbReference type="InterPro" id="IPR050975">
    <property type="entry name" value="Sleep_regulator"/>
</dbReference>
<dbReference type="HOGENOM" id="CLU_126345_3_1_1"/>
<keyword evidence="2" id="KW-0325">Glycoprotein</keyword>
<organism evidence="6">
    <name type="scientific">Caenorhabditis brenneri</name>
    <name type="common">Nematode worm</name>
    <dbReference type="NCBI Taxonomy" id="135651"/>
    <lineage>
        <taxon>Eukaryota</taxon>
        <taxon>Metazoa</taxon>
        <taxon>Ecdysozoa</taxon>
        <taxon>Nematoda</taxon>
        <taxon>Chromadorea</taxon>
        <taxon>Rhabditida</taxon>
        <taxon>Rhabditina</taxon>
        <taxon>Rhabditomorpha</taxon>
        <taxon>Rhabditoidea</taxon>
        <taxon>Rhabditidae</taxon>
        <taxon>Peloderinae</taxon>
        <taxon>Caenorhabditis</taxon>
    </lineage>
</organism>
<dbReference type="STRING" id="135651.G0PD11"/>
<dbReference type="EMBL" id="GL380240">
    <property type="protein sequence ID" value="EGT51098.1"/>
    <property type="molecule type" value="Genomic_DNA"/>
</dbReference>
<evidence type="ECO:0000313" key="4">
    <source>
        <dbReference type="EMBL" id="EGT51098.1"/>
    </source>
</evidence>
<dbReference type="GO" id="GO:0032222">
    <property type="term" value="P:regulation of synaptic transmission, cholinergic"/>
    <property type="evidence" value="ECO:0007669"/>
    <property type="project" value="InterPro"/>
</dbReference>
<evidence type="ECO:0000256" key="1">
    <source>
        <dbReference type="ARBA" id="ARBA00022729"/>
    </source>
</evidence>
<keyword evidence="6" id="KW-1185">Reference proteome</keyword>
<dbReference type="EMBL" id="GL380260">
    <property type="protein sequence ID" value="EGT51475.1"/>
    <property type="molecule type" value="Genomic_DNA"/>
</dbReference>
<reference evidence="5" key="1">
    <citation type="submission" date="2010-07" db="EMBL/GenBank/DDBJ databases">
        <authorList>
            <consortium name="The Caenorhabditis brenneri Sequencing and Analysis Consortium"/>
            <person name="Wilson R.K."/>
        </authorList>
    </citation>
    <scope>NUCLEOTIDE SEQUENCE</scope>
    <source>
        <strain evidence="5">PB2801</strain>
    </source>
</reference>
<dbReference type="InterPro" id="IPR031424">
    <property type="entry name" value="QVR-like"/>
</dbReference>
<dbReference type="PANTHER" id="PTHR33562">
    <property type="entry name" value="ATILLA, ISOFORM B-RELATED-RELATED"/>
    <property type="match status" value="1"/>
</dbReference>
<gene>
    <name evidence="4" type="ORF">CAEBREN_08206</name>
    <name evidence="5" type="ORF">CAEBREN_12939</name>
</gene>
<dbReference type="OMA" id="ALNCYIC"/>
<proteinExistence type="predicted"/>
<dbReference type="AlphaFoldDB" id="G0PD11"/>
<dbReference type="OrthoDB" id="6083863at2759"/>
<feature type="chain" id="PRO_5010833382" description="Protein sleepless" evidence="3">
    <location>
        <begin position="17"/>
        <end position="127"/>
    </location>
</feature>
<feature type="signal peptide" evidence="3">
    <location>
        <begin position="1"/>
        <end position="16"/>
    </location>
</feature>
<dbReference type="Proteomes" id="UP000008068">
    <property type="component" value="Unassembled WGS sequence"/>
</dbReference>
<dbReference type="Pfam" id="PF17064">
    <property type="entry name" value="QVR"/>
    <property type="match status" value="1"/>
</dbReference>
<keyword evidence="1 3" id="KW-0732">Signal</keyword>
<evidence type="ECO:0008006" key="7">
    <source>
        <dbReference type="Google" id="ProtNLM"/>
    </source>
</evidence>
<evidence type="ECO:0000313" key="6">
    <source>
        <dbReference type="Proteomes" id="UP000008068"/>
    </source>
</evidence>
<reference evidence="6" key="2">
    <citation type="submission" date="2011-07" db="EMBL/GenBank/DDBJ databases">
        <authorList>
            <consortium name="Caenorhabditis brenneri Sequencing and Analysis Consortium"/>
            <person name="Wilson R.K."/>
        </authorList>
    </citation>
    <scope>NUCLEOTIDE SEQUENCE [LARGE SCALE GENOMIC DNA]</scope>
    <source>
        <strain evidence="6">PB2801</strain>
    </source>
</reference>